<dbReference type="SUPFAM" id="SSF52279">
    <property type="entry name" value="Beta-D-glucan exohydrolase, C-terminal domain"/>
    <property type="match status" value="1"/>
</dbReference>
<dbReference type="PANTHER" id="PTHR42715:SF10">
    <property type="entry name" value="BETA-GLUCOSIDASE"/>
    <property type="match status" value="1"/>
</dbReference>
<dbReference type="InterPro" id="IPR013783">
    <property type="entry name" value="Ig-like_fold"/>
</dbReference>
<dbReference type="AlphaFoldDB" id="A0A0J7ZJ83"/>
<dbReference type="PRINTS" id="PR00133">
    <property type="entry name" value="GLHYDRLASE3"/>
</dbReference>
<dbReference type="Proteomes" id="UP000037432">
    <property type="component" value="Unassembled WGS sequence"/>
</dbReference>
<comment type="similarity">
    <text evidence="1">Belongs to the glycosyl hydrolase 3 family.</text>
</comment>
<evidence type="ECO:0000256" key="2">
    <source>
        <dbReference type="ARBA" id="ARBA00022801"/>
    </source>
</evidence>
<evidence type="ECO:0000313" key="4">
    <source>
        <dbReference type="EMBL" id="KMS75944.1"/>
    </source>
</evidence>
<dbReference type="InterPro" id="IPR001764">
    <property type="entry name" value="Glyco_hydro_3_N"/>
</dbReference>
<evidence type="ECO:0000256" key="1">
    <source>
        <dbReference type="ARBA" id="ARBA00005336"/>
    </source>
</evidence>
<dbReference type="Pfam" id="PF01915">
    <property type="entry name" value="Glyco_hydro_3_C"/>
    <property type="match status" value="1"/>
</dbReference>
<dbReference type="GO" id="GO:0004553">
    <property type="term" value="F:hydrolase activity, hydrolyzing O-glycosyl compounds"/>
    <property type="evidence" value="ECO:0007669"/>
    <property type="project" value="InterPro"/>
</dbReference>
<feature type="domain" description="Fibronectin type III-like" evidence="3">
    <location>
        <begin position="730"/>
        <end position="802"/>
    </location>
</feature>
<dbReference type="PANTHER" id="PTHR42715">
    <property type="entry name" value="BETA-GLUCOSIDASE"/>
    <property type="match status" value="1"/>
</dbReference>
<dbReference type="Pfam" id="PF14310">
    <property type="entry name" value="Fn3-like"/>
    <property type="match status" value="1"/>
</dbReference>
<gene>
    <name evidence="4" type="ORF">ACM01_06845</name>
</gene>
<sequence length="823" mass="87627">MLITVSGVAVLGVAPAGHSGRPAANSPDRLSQLVAEMALEEKLSFVQGRWDDPQRQEIGASGYIPGVARLGIPPLRMSDGPAGTRAAPSSTAMPAPVTLASSFDDRLAREYGRVLGRDGRARGMDVVLAPMVNTIRVPYAGRNFESYSEDPLVNSRMVSQEVRGIQDEGLIATTKHFAANNQETDRQTINADVGEQALHEVELSGFEAAVKAGTGSLMCSYNKVNGAHACSNDTLLTSILREQWGFGGWVMSDWGGTRATTDILRGLDQDMPGPPIGPDYFGAPLKAAIQDGSIPVTALDRSVTRILGTMQRFGLLRCASPQGPVPGCSLPARPRFDATASNAVAQRVAEDGAVLLRNKGDALPLGRRAARDIAVIGTPAVAPVIGGGGSSSVIPTTVPVPREEIAKRAGSGSKVSYRPGVDTIGTVIPGSALSGGAIDHTGDNALTTKTYDQTRTLTAPEDGDYLISIRSTVSNRSLTVDGRKVAEANSYRTDTLTGTSARVHLKAGKHEIGVKVKGYGTDPKMQVQLTWTPPQAARADLAAAVSAARKAETAVVFAYNEQTEGADRTTLALPHDQDALVSAVAKANRNTIVVLNTGGPVTMPWLSSVQSVLQMHYPGQMGGTATARLLFGDAAPGGRLTQTFPLDDAHTIVSGMPRRFPGVDGQEEYSEGVLTGHRWYDQQRMKTLFPFGYGLSYTTFSYRGLKVTPRPGGLSVSFTIKNTGERAGQEVPQIYLGPSSEVRNAQQPPRKLVGYQKVRLGPDESRRVTVTVAERQLQYWDSAADGWVTGTGSRDVWVGSSSRDLPLHREVTVREVRGAREGR</sequence>
<evidence type="ECO:0000259" key="3">
    <source>
        <dbReference type="SMART" id="SM01217"/>
    </source>
</evidence>
<dbReference type="InterPro" id="IPR036881">
    <property type="entry name" value="Glyco_hydro_3_C_sf"/>
</dbReference>
<organism evidence="4 5">
    <name type="scientific">Streptomyces viridochromogenes</name>
    <dbReference type="NCBI Taxonomy" id="1938"/>
    <lineage>
        <taxon>Bacteria</taxon>
        <taxon>Bacillati</taxon>
        <taxon>Actinomycetota</taxon>
        <taxon>Actinomycetes</taxon>
        <taxon>Kitasatosporales</taxon>
        <taxon>Streptomycetaceae</taxon>
        <taxon>Streptomyces</taxon>
    </lineage>
</organism>
<dbReference type="Gene3D" id="2.60.120.380">
    <property type="match status" value="1"/>
</dbReference>
<dbReference type="Pfam" id="PF00933">
    <property type="entry name" value="Glyco_hydro_3"/>
    <property type="match status" value="1"/>
</dbReference>
<reference evidence="4 5" key="1">
    <citation type="submission" date="2015-06" db="EMBL/GenBank/DDBJ databases">
        <authorList>
            <person name="Ju K.-S."/>
            <person name="Doroghazi J.R."/>
            <person name="Metcalf W.W."/>
        </authorList>
    </citation>
    <scope>NUCLEOTIDE SEQUENCE [LARGE SCALE GENOMIC DNA]</scope>
    <source>
        <strain evidence="4 5">NRRL 3414</strain>
    </source>
</reference>
<evidence type="ECO:0000313" key="5">
    <source>
        <dbReference type="Proteomes" id="UP000037432"/>
    </source>
</evidence>
<dbReference type="SUPFAM" id="SSF51445">
    <property type="entry name" value="(Trans)glycosidases"/>
    <property type="match status" value="1"/>
</dbReference>
<dbReference type="InterPro" id="IPR050288">
    <property type="entry name" value="Cellulose_deg_GH3"/>
</dbReference>
<dbReference type="InterPro" id="IPR017853">
    <property type="entry name" value="GH"/>
</dbReference>
<dbReference type="InterPro" id="IPR026891">
    <property type="entry name" value="Fn3-like"/>
</dbReference>
<dbReference type="GO" id="GO:0005975">
    <property type="term" value="P:carbohydrate metabolic process"/>
    <property type="evidence" value="ECO:0007669"/>
    <property type="project" value="InterPro"/>
</dbReference>
<dbReference type="Gene3D" id="2.60.40.10">
    <property type="entry name" value="Immunoglobulins"/>
    <property type="match status" value="1"/>
</dbReference>
<dbReference type="InterPro" id="IPR002772">
    <property type="entry name" value="Glyco_hydro_3_C"/>
</dbReference>
<dbReference type="SMART" id="SM01217">
    <property type="entry name" value="Fn3_like"/>
    <property type="match status" value="1"/>
</dbReference>
<comment type="caution">
    <text evidence="4">The sequence shown here is derived from an EMBL/GenBank/DDBJ whole genome shotgun (WGS) entry which is preliminary data.</text>
</comment>
<keyword evidence="2" id="KW-0378">Hydrolase</keyword>
<accession>A0A0J7ZJ83</accession>
<dbReference type="InterPro" id="IPR036962">
    <property type="entry name" value="Glyco_hydro_3_N_sf"/>
</dbReference>
<dbReference type="PATRIC" id="fig|1938.3.peg.501"/>
<protein>
    <recommendedName>
        <fullName evidence="3">Fibronectin type III-like domain-containing protein</fullName>
    </recommendedName>
</protein>
<dbReference type="RefSeq" id="WP_234329972.1">
    <property type="nucleotide sequence ID" value="NZ_LFNT01000005.1"/>
</dbReference>
<dbReference type="Gene3D" id="3.40.50.1700">
    <property type="entry name" value="Glycoside hydrolase family 3 C-terminal domain"/>
    <property type="match status" value="1"/>
</dbReference>
<dbReference type="Gene3D" id="3.20.20.300">
    <property type="entry name" value="Glycoside hydrolase, family 3, N-terminal domain"/>
    <property type="match status" value="1"/>
</dbReference>
<proteinExistence type="inferred from homology"/>
<name>A0A0J7ZJ83_STRVR</name>
<dbReference type="EMBL" id="LFNT01000005">
    <property type="protein sequence ID" value="KMS75944.1"/>
    <property type="molecule type" value="Genomic_DNA"/>
</dbReference>